<dbReference type="GO" id="GO:0005768">
    <property type="term" value="C:endosome"/>
    <property type="evidence" value="ECO:0007669"/>
    <property type="project" value="TreeGrafter"/>
</dbReference>
<keyword evidence="3" id="KW-0675">Receptor</keyword>
<evidence type="ECO:0000256" key="1">
    <source>
        <dbReference type="SAM" id="SignalP"/>
    </source>
</evidence>
<dbReference type="PANTHER" id="PTHR16560:SF2">
    <property type="entry name" value="ALPHA-2-MACROGLOBULIN RECEPTOR-ASSOCIATED PROTEIN"/>
    <property type="match status" value="1"/>
</dbReference>
<dbReference type="GO" id="GO:0050750">
    <property type="term" value="F:low-density lipoprotein particle receptor binding"/>
    <property type="evidence" value="ECO:0007669"/>
    <property type="project" value="InterPro"/>
</dbReference>
<evidence type="ECO:0000313" key="3">
    <source>
        <dbReference type="EMBL" id="KAF6723897.1"/>
    </source>
</evidence>
<gene>
    <name evidence="3" type="ORF">FQA47_015729</name>
</gene>
<dbReference type="AlphaFoldDB" id="A0A834C6K6"/>
<dbReference type="GO" id="GO:0070326">
    <property type="term" value="F:very-low-density lipoprotein particle receptor binding"/>
    <property type="evidence" value="ECO:0007669"/>
    <property type="project" value="TreeGrafter"/>
</dbReference>
<dbReference type="GO" id="GO:0002091">
    <property type="term" value="P:negative regulation of receptor internalization"/>
    <property type="evidence" value="ECO:0007669"/>
    <property type="project" value="TreeGrafter"/>
</dbReference>
<feature type="chain" id="PRO_5032393760" evidence="1">
    <location>
        <begin position="19"/>
        <end position="54"/>
    </location>
</feature>
<dbReference type="GO" id="GO:0005801">
    <property type="term" value="C:cis-Golgi network"/>
    <property type="evidence" value="ECO:0007669"/>
    <property type="project" value="TreeGrafter"/>
</dbReference>
<sequence length="54" mass="6094">MKLQWFAAALFLVVGAMAGKYSREVNEPKPGGADELTVEFRIAKLNQVWEKAKR</sequence>
<comment type="caution">
    <text evidence="3">The sequence shown here is derived from an EMBL/GenBank/DDBJ whole genome shotgun (WGS) entry which is preliminary data.</text>
</comment>
<feature type="domain" description="Alpha-2-macroglobulin receptor-associated protein" evidence="2">
    <location>
        <begin position="11"/>
        <end position="54"/>
    </location>
</feature>
<dbReference type="Pfam" id="PF06400">
    <property type="entry name" value="Alpha-2-MRAP_N"/>
    <property type="match status" value="1"/>
</dbReference>
<dbReference type="InterPro" id="IPR038003">
    <property type="entry name" value="A2-macroglobuin_RAP"/>
</dbReference>
<protein>
    <submittedName>
        <fullName evidence="3">Alpha-2-macroglobulin receptor-associated protein</fullName>
    </submittedName>
</protein>
<dbReference type="Proteomes" id="UP000646548">
    <property type="component" value="Unassembled WGS sequence"/>
</dbReference>
<organism evidence="3 4">
    <name type="scientific">Oryzias melastigma</name>
    <name type="common">Marine medaka</name>
    <dbReference type="NCBI Taxonomy" id="30732"/>
    <lineage>
        <taxon>Eukaryota</taxon>
        <taxon>Metazoa</taxon>
        <taxon>Chordata</taxon>
        <taxon>Craniata</taxon>
        <taxon>Vertebrata</taxon>
        <taxon>Euteleostomi</taxon>
        <taxon>Actinopterygii</taxon>
        <taxon>Neopterygii</taxon>
        <taxon>Teleostei</taxon>
        <taxon>Neoteleostei</taxon>
        <taxon>Acanthomorphata</taxon>
        <taxon>Ovalentaria</taxon>
        <taxon>Atherinomorphae</taxon>
        <taxon>Beloniformes</taxon>
        <taxon>Adrianichthyidae</taxon>
        <taxon>Oryziinae</taxon>
        <taxon>Oryzias</taxon>
    </lineage>
</organism>
<dbReference type="InterPro" id="IPR009066">
    <property type="entry name" value="MG_RAP_rcpt_1"/>
</dbReference>
<name>A0A834C6K6_ORYME</name>
<accession>A0A834C6K6</accession>
<evidence type="ECO:0000259" key="2">
    <source>
        <dbReference type="Pfam" id="PF06400"/>
    </source>
</evidence>
<dbReference type="GO" id="GO:0010916">
    <property type="term" value="P:negative regulation of very-low-density lipoprotein particle clearance"/>
    <property type="evidence" value="ECO:0007669"/>
    <property type="project" value="TreeGrafter"/>
</dbReference>
<keyword evidence="1" id="KW-0732">Signal</keyword>
<feature type="non-terminal residue" evidence="3">
    <location>
        <position position="54"/>
    </location>
</feature>
<dbReference type="GO" id="GO:0005886">
    <property type="term" value="C:plasma membrane"/>
    <property type="evidence" value="ECO:0007669"/>
    <property type="project" value="TreeGrafter"/>
</dbReference>
<dbReference type="GO" id="GO:0035473">
    <property type="term" value="F:lipase binding"/>
    <property type="evidence" value="ECO:0007669"/>
    <property type="project" value="TreeGrafter"/>
</dbReference>
<evidence type="ECO:0000313" key="4">
    <source>
        <dbReference type="Proteomes" id="UP000646548"/>
    </source>
</evidence>
<feature type="signal peptide" evidence="1">
    <location>
        <begin position="1"/>
        <end position="18"/>
    </location>
</feature>
<proteinExistence type="predicted"/>
<reference evidence="3" key="1">
    <citation type="journal article" name="BMC Genomics">
        <title>Long-read sequencing and de novo genome assembly of marine medaka (Oryzias melastigma).</title>
        <authorList>
            <person name="Liang P."/>
            <person name="Saqib H.S.A."/>
            <person name="Ni X."/>
            <person name="Shen Y."/>
        </authorList>
    </citation>
    <scope>NUCLEOTIDE SEQUENCE</scope>
    <source>
        <strain evidence="3">Bigg-433</strain>
    </source>
</reference>
<dbReference type="GO" id="GO:0005793">
    <property type="term" value="C:endoplasmic reticulum-Golgi intermediate compartment"/>
    <property type="evidence" value="ECO:0007669"/>
    <property type="project" value="TreeGrafter"/>
</dbReference>
<dbReference type="EMBL" id="WKFB01000413">
    <property type="protein sequence ID" value="KAF6723897.1"/>
    <property type="molecule type" value="Genomic_DNA"/>
</dbReference>
<dbReference type="GO" id="GO:0048019">
    <property type="term" value="F:receptor antagonist activity"/>
    <property type="evidence" value="ECO:0007669"/>
    <property type="project" value="InterPro"/>
</dbReference>
<dbReference type="GO" id="GO:0048237">
    <property type="term" value="C:rough endoplasmic reticulum lumen"/>
    <property type="evidence" value="ECO:0007669"/>
    <property type="project" value="TreeGrafter"/>
</dbReference>
<dbReference type="PANTHER" id="PTHR16560">
    <property type="entry name" value="ALPHA-2-MACROGLOBULIN RECEPTOR-ASSOCIATED PROTEIN"/>
    <property type="match status" value="1"/>
</dbReference>